<comment type="similarity">
    <text evidence="1">Belongs to the ABC transporter superfamily.</text>
</comment>
<proteinExistence type="inferred from homology"/>
<dbReference type="Pfam" id="PF00005">
    <property type="entry name" value="ABC_tran"/>
    <property type="match status" value="1"/>
</dbReference>
<dbReference type="InterPro" id="IPR003439">
    <property type="entry name" value="ABC_transporter-like_ATP-bd"/>
</dbReference>
<protein>
    <submittedName>
        <fullName evidence="6">Gliding motility-associated ABC transporter ATP-binding subunit GldA</fullName>
    </submittedName>
</protein>
<dbReference type="NCBIfam" id="TIGR03522">
    <property type="entry name" value="GldA_ABC_ATP"/>
    <property type="match status" value="1"/>
</dbReference>
<evidence type="ECO:0000256" key="1">
    <source>
        <dbReference type="ARBA" id="ARBA00005417"/>
    </source>
</evidence>
<evidence type="ECO:0000256" key="3">
    <source>
        <dbReference type="ARBA" id="ARBA00022741"/>
    </source>
</evidence>
<reference evidence="6 7" key="1">
    <citation type="submission" date="2021-05" db="EMBL/GenBank/DDBJ databases">
        <title>A Polyphasic approach of four new species of the genus Ohtaekwangia: Ohtaekwangia histidinii sp. nov., Ohtaekwangia cretensis sp. nov., Ohtaekwangia indiensis sp. nov., Ohtaekwangia reichenbachii sp. nov. from diverse environment.</title>
        <authorList>
            <person name="Octaviana S."/>
        </authorList>
    </citation>
    <scope>NUCLEOTIDE SEQUENCE [LARGE SCALE GENOMIC DNA]</scope>
    <source>
        <strain evidence="6 7">PWU37</strain>
    </source>
</reference>
<accession>A0AAP2D5Q0</accession>
<keyword evidence="3" id="KW-0547">Nucleotide-binding</keyword>
<evidence type="ECO:0000259" key="5">
    <source>
        <dbReference type="PROSITE" id="PS50893"/>
    </source>
</evidence>
<dbReference type="AlphaFoldDB" id="A0AAP2D5Q0"/>
<organism evidence="6 7">
    <name type="scientific">Dawidia soli</name>
    <dbReference type="NCBI Taxonomy" id="2782352"/>
    <lineage>
        <taxon>Bacteria</taxon>
        <taxon>Pseudomonadati</taxon>
        <taxon>Bacteroidota</taxon>
        <taxon>Cytophagia</taxon>
        <taxon>Cytophagales</taxon>
        <taxon>Chryseotaleaceae</taxon>
        <taxon>Dawidia</taxon>
    </lineage>
</organism>
<dbReference type="InterPro" id="IPR019864">
    <property type="entry name" value="Motility-assoc_ABC_GldA"/>
</dbReference>
<dbReference type="InterPro" id="IPR003593">
    <property type="entry name" value="AAA+_ATPase"/>
</dbReference>
<evidence type="ECO:0000256" key="4">
    <source>
        <dbReference type="ARBA" id="ARBA00022840"/>
    </source>
</evidence>
<dbReference type="Gene3D" id="3.40.50.300">
    <property type="entry name" value="P-loop containing nucleotide triphosphate hydrolases"/>
    <property type="match status" value="1"/>
</dbReference>
<dbReference type="EMBL" id="JAHESC010000005">
    <property type="protein sequence ID" value="MBT1685846.1"/>
    <property type="molecule type" value="Genomic_DNA"/>
</dbReference>
<keyword evidence="4 6" id="KW-0067">ATP-binding</keyword>
<dbReference type="SUPFAM" id="SSF52540">
    <property type="entry name" value="P-loop containing nucleoside triphosphate hydrolases"/>
    <property type="match status" value="1"/>
</dbReference>
<comment type="caution">
    <text evidence="6">The sequence shown here is derived from an EMBL/GenBank/DDBJ whole genome shotgun (WGS) entry which is preliminary data.</text>
</comment>
<dbReference type="CDD" id="cd03230">
    <property type="entry name" value="ABC_DR_subfamily_A"/>
    <property type="match status" value="1"/>
</dbReference>
<dbReference type="SMART" id="SM00382">
    <property type="entry name" value="AAA"/>
    <property type="match status" value="1"/>
</dbReference>
<keyword evidence="7" id="KW-1185">Reference proteome</keyword>
<dbReference type="PANTHER" id="PTHR43335:SF4">
    <property type="entry name" value="ABC TRANSPORTER, ATP-BINDING PROTEIN"/>
    <property type="match status" value="1"/>
</dbReference>
<name>A0AAP2D5Q0_9BACT</name>
<evidence type="ECO:0000313" key="7">
    <source>
        <dbReference type="Proteomes" id="UP001319180"/>
    </source>
</evidence>
<evidence type="ECO:0000313" key="6">
    <source>
        <dbReference type="EMBL" id="MBT1685846.1"/>
    </source>
</evidence>
<sequence length="311" mass="34055">MSLQIKNLTKQYGQQKAVDGISFAVGEGEIVGFLGPNGAGKSTTMKIATCFLPPTTGHVRVAGHDVVEAPLQVKKITGYLPEHNPLYLDMFVHEYLHFVGKLYGMRGNTLRHAVGAMIERCGLTREQNKKIETLSKGYRQRVGLAQALIHNPRVLILDEPTSGLDPNQLVEIRKLIKDVSRDKTVLFSTHIMQEVEALCDRVIVINKGVIVADDRLENLLRRSGGQRVVIAEFAGGVTAEQLRTLPGVTDVRSLEGGRFALTSADADVRPEIFRFAADHSLSLIGLQQEENSLETIFHALTAAGATPNAEK</sequence>
<dbReference type="RefSeq" id="WP_254089098.1">
    <property type="nucleotide sequence ID" value="NZ_JAHESC010000005.1"/>
</dbReference>
<dbReference type="Proteomes" id="UP001319180">
    <property type="component" value="Unassembled WGS sequence"/>
</dbReference>
<feature type="domain" description="ABC transporter" evidence="5">
    <location>
        <begin position="3"/>
        <end position="232"/>
    </location>
</feature>
<keyword evidence="2" id="KW-0813">Transport</keyword>
<evidence type="ECO:0000256" key="2">
    <source>
        <dbReference type="ARBA" id="ARBA00022448"/>
    </source>
</evidence>
<dbReference type="PANTHER" id="PTHR43335">
    <property type="entry name" value="ABC TRANSPORTER, ATP-BINDING PROTEIN"/>
    <property type="match status" value="1"/>
</dbReference>
<gene>
    <name evidence="6" type="primary">gldA</name>
    <name evidence="6" type="ORF">KK078_04725</name>
</gene>
<dbReference type="PROSITE" id="PS50893">
    <property type="entry name" value="ABC_TRANSPORTER_2"/>
    <property type="match status" value="1"/>
</dbReference>
<dbReference type="GO" id="GO:0016887">
    <property type="term" value="F:ATP hydrolysis activity"/>
    <property type="evidence" value="ECO:0007669"/>
    <property type="project" value="InterPro"/>
</dbReference>
<dbReference type="GO" id="GO:0005524">
    <property type="term" value="F:ATP binding"/>
    <property type="evidence" value="ECO:0007669"/>
    <property type="project" value="UniProtKB-KW"/>
</dbReference>
<dbReference type="InterPro" id="IPR027417">
    <property type="entry name" value="P-loop_NTPase"/>
</dbReference>